<dbReference type="Pfam" id="PF13588">
    <property type="entry name" value="HSDR_N_2"/>
    <property type="match status" value="1"/>
</dbReference>
<accession>A0A1H2EQU9</accession>
<dbReference type="Proteomes" id="UP000199608">
    <property type="component" value="Unassembled WGS sequence"/>
</dbReference>
<sequence>METQSNPHHLILGKLNDFLTGAVLADTLDERYRQKIAKHLVSVCGFEKKDIQSNITLEVAAGEKKAAVKIDFLVRHKKKIIALIKFAPGSLVTRRLSTLALSRIIKPYQVPIVVITNGEDAEILDGNSGKVVATGLENLPDKNTVTKNMASFLFEPVETVRFDQASRIAYACEVDGACPCDSDVCIIK</sequence>
<evidence type="ECO:0000259" key="1">
    <source>
        <dbReference type="Pfam" id="PF13588"/>
    </source>
</evidence>
<protein>
    <submittedName>
        <fullName evidence="2">Type I restriction enzyme R protein N terminus (HSDR_N)</fullName>
    </submittedName>
</protein>
<dbReference type="InterPro" id="IPR029464">
    <property type="entry name" value="HSDR_N"/>
</dbReference>
<dbReference type="AlphaFoldDB" id="A0A1H2EQU9"/>
<name>A0A1H2EQU9_9BACT</name>
<gene>
    <name evidence="2" type="ORF">SAMN04487931_103294</name>
</gene>
<organism evidence="2 3">
    <name type="scientific">Desulfobacula phenolica</name>
    <dbReference type="NCBI Taxonomy" id="90732"/>
    <lineage>
        <taxon>Bacteria</taxon>
        <taxon>Pseudomonadati</taxon>
        <taxon>Thermodesulfobacteriota</taxon>
        <taxon>Desulfobacteria</taxon>
        <taxon>Desulfobacterales</taxon>
        <taxon>Desulfobacteraceae</taxon>
        <taxon>Desulfobacula</taxon>
    </lineage>
</organism>
<feature type="domain" description="Type I restriction enzyme R protein N-terminal" evidence="1">
    <location>
        <begin position="29"/>
        <end position="140"/>
    </location>
</feature>
<proteinExistence type="predicted"/>
<reference evidence="3" key="1">
    <citation type="submission" date="2016-10" db="EMBL/GenBank/DDBJ databases">
        <authorList>
            <person name="Varghese N."/>
            <person name="Submissions S."/>
        </authorList>
    </citation>
    <scope>NUCLEOTIDE SEQUENCE [LARGE SCALE GENOMIC DNA]</scope>
    <source>
        <strain evidence="3">DSM 3384</strain>
    </source>
</reference>
<dbReference type="RefSeq" id="WP_092231777.1">
    <property type="nucleotide sequence ID" value="NZ_FNLL01000003.1"/>
</dbReference>
<dbReference type="EMBL" id="FNLL01000003">
    <property type="protein sequence ID" value="SDT97455.1"/>
    <property type="molecule type" value="Genomic_DNA"/>
</dbReference>
<keyword evidence="3" id="KW-1185">Reference proteome</keyword>
<evidence type="ECO:0000313" key="3">
    <source>
        <dbReference type="Proteomes" id="UP000199608"/>
    </source>
</evidence>
<evidence type="ECO:0000313" key="2">
    <source>
        <dbReference type="EMBL" id="SDT97455.1"/>
    </source>
</evidence>